<accession>Q7F235</accession>
<feature type="compositionally biased region" description="Low complexity" evidence="1">
    <location>
        <begin position="1"/>
        <end position="26"/>
    </location>
</feature>
<evidence type="ECO:0000256" key="1">
    <source>
        <dbReference type="SAM" id="MobiDB-lite"/>
    </source>
</evidence>
<feature type="compositionally biased region" description="Basic and acidic residues" evidence="1">
    <location>
        <begin position="139"/>
        <end position="152"/>
    </location>
</feature>
<proteinExistence type="predicted"/>
<feature type="region of interest" description="Disordered" evidence="1">
    <location>
        <begin position="132"/>
        <end position="152"/>
    </location>
</feature>
<sequence>MVVVVTVDSVSSSLDSSTTGAGSTSSEHPRPPEHRHQSHHCLHEPPHCRHPSSSPLPSVGRKEEAPDLLPVTPSPRAVDAESHQHRFRGLVALDPPSQGPPTPDPPSRGPPAPYPLPRTSPLVDAATVEAMAAGGSGKGRPEKGGRRRDRGTSERRVWWAMDFIHLKSFFFLQRSSCRCLRSRLQYLNGMGIVGTRVYVRSR</sequence>
<dbReference type="Proteomes" id="UP000000763">
    <property type="component" value="Chromosome 7"/>
</dbReference>
<evidence type="ECO:0000313" key="3">
    <source>
        <dbReference type="EMBL" id="BAD30219.1"/>
    </source>
</evidence>
<dbReference type="AlphaFoldDB" id="Q7F235"/>
<reference evidence="4" key="3">
    <citation type="journal article" date="2005" name="Nature">
        <title>The map-based sequence of the rice genome.</title>
        <authorList>
            <consortium name="International rice genome sequencing project (IRGSP)"/>
            <person name="Matsumoto T."/>
            <person name="Wu J."/>
            <person name="Kanamori H."/>
            <person name="Katayose Y."/>
            <person name="Fujisawa M."/>
            <person name="Namiki N."/>
            <person name="Mizuno H."/>
            <person name="Yamamoto K."/>
            <person name="Antonio B.A."/>
            <person name="Baba T."/>
            <person name="Sakata K."/>
            <person name="Nagamura Y."/>
            <person name="Aoki H."/>
            <person name="Arikawa K."/>
            <person name="Arita K."/>
            <person name="Bito T."/>
            <person name="Chiden Y."/>
            <person name="Fujitsuka N."/>
            <person name="Fukunaka R."/>
            <person name="Hamada M."/>
            <person name="Harada C."/>
            <person name="Hayashi A."/>
            <person name="Hijishita S."/>
            <person name="Honda M."/>
            <person name="Hosokawa S."/>
            <person name="Ichikawa Y."/>
            <person name="Idonuma A."/>
            <person name="Iijima M."/>
            <person name="Ikeda M."/>
            <person name="Ikeno M."/>
            <person name="Ito K."/>
            <person name="Ito S."/>
            <person name="Ito T."/>
            <person name="Ito Y."/>
            <person name="Ito Y."/>
            <person name="Iwabuchi A."/>
            <person name="Kamiya K."/>
            <person name="Karasawa W."/>
            <person name="Kurita K."/>
            <person name="Katagiri S."/>
            <person name="Kikuta A."/>
            <person name="Kobayashi H."/>
            <person name="Kobayashi N."/>
            <person name="Machita K."/>
            <person name="Maehara T."/>
            <person name="Masukawa M."/>
            <person name="Mizubayashi T."/>
            <person name="Mukai Y."/>
            <person name="Nagasaki H."/>
            <person name="Nagata Y."/>
            <person name="Naito S."/>
            <person name="Nakashima M."/>
            <person name="Nakama Y."/>
            <person name="Nakamichi Y."/>
            <person name="Nakamura M."/>
            <person name="Meguro A."/>
            <person name="Negishi M."/>
            <person name="Ohta I."/>
            <person name="Ohta T."/>
            <person name="Okamoto M."/>
            <person name="Ono N."/>
            <person name="Saji S."/>
            <person name="Sakaguchi M."/>
            <person name="Sakai K."/>
            <person name="Shibata M."/>
            <person name="Shimokawa T."/>
            <person name="Song J."/>
            <person name="Takazaki Y."/>
            <person name="Terasawa K."/>
            <person name="Tsugane M."/>
            <person name="Tsuji K."/>
            <person name="Ueda S."/>
            <person name="Waki K."/>
            <person name="Yamagata H."/>
            <person name="Yamamoto M."/>
            <person name="Yamamoto S."/>
            <person name="Yamane H."/>
            <person name="Yoshiki S."/>
            <person name="Yoshihara R."/>
            <person name="Yukawa K."/>
            <person name="Zhong H."/>
            <person name="Yano M."/>
            <person name="Yuan Q."/>
            <person name="Ouyang S."/>
            <person name="Liu J."/>
            <person name="Jones K.M."/>
            <person name="Gansberger K."/>
            <person name="Moffat K."/>
            <person name="Hill J."/>
            <person name="Bera J."/>
            <person name="Fadrosh D."/>
            <person name="Jin S."/>
            <person name="Johri S."/>
            <person name="Kim M."/>
            <person name="Overton L."/>
            <person name="Reardon M."/>
            <person name="Tsitrin T."/>
            <person name="Vuong H."/>
            <person name="Weaver B."/>
            <person name="Ciecko A."/>
            <person name="Tallon L."/>
            <person name="Jackson J."/>
            <person name="Pai G."/>
            <person name="Aken S.V."/>
            <person name="Utterback T."/>
            <person name="Reidmuller S."/>
            <person name="Feldblyum T."/>
            <person name="Hsiao J."/>
            <person name="Zismann V."/>
            <person name="Iobst S."/>
            <person name="de Vazeille A.R."/>
            <person name="Buell C.R."/>
            <person name="Ying K."/>
            <person name="Li Y."/>
            <person name="Lu T."/>
            <person name="Huang Y."/>
            <person name="Zhao Q."/>
            <person name="Feng Q."/>
            <person name="Zhang L."/>
            <person name="Zhu J."/>
            <person name="Weng Q."/>
            <person name="Mu J."/>
            <person name="Lu Y."/>
            <person name="Fan D."/>
            <person name="Liu Y."/>
            <person name="Guan J."/>
            <person name="Zhang Y."/>
            <person name="Yu S."/>
            <person name="Liu X."/>
            <person name="Zhang Y."/>
            <person name="Hong G."/>
            <person name="Han B."/>
            <person name="Choisne N."/>
            <person name="Demange N."/>
            <person name="Orjeda G."/>
            <person name="Samain S."/>
            <person name="Cattolico L."/>
            <person name="Pelletier E."/>
            <person name="Couloux A."/>
            <person name="Segurens B."/>
            <person name="Wincker P."/>
            <person name="D'Hont A."/>
            <person name="Scarpelli C."/>
            <person name="Weissenbach J."/>
            <person name="Salanoubat M."/>
            <person name="Quetier F."/>
            <person name="Yu Y."/>
            <person name="Kim H.R."/>
            <person name="Rambo T."/>
            <person name="Currie J."/>
            <person name="Collura K."/>
            <person name="Luo M."/>
            <person name="Yang T."/>
            <person name="Ammiraju J.S.S."/>
            <person name="Engler F."/>
            <person name="Soderlund C."/>
            <person name="Wing R.A."/>
            <person name="Palmer L.E."/>
            <person name="de la Bastide M."/>
            <person name="Spiegel L."/>
            <person name="Nascimento L."/>
            <person name="Zutavern T."/>
            <person name="O'Shaughnessy A."/>
            <person name="Dike S."/>
            <person name="Dedhia N."/>
            <person name="Preston R."/>
            <person name="Balija V."/>
            <person name="McCombie W.R."/>
            <person name="Chow T."/>
            <person name="Chen H."/>
            <person name="Chung M."/>
            <person name="Chen C."/>
            <person name="Shaw J."/>
            <person name="Wu H."/>
            <person name="Hsiao K."/>
            <person name="Chao Y."/>
            <person name="Chu M."/>
            <person name="Cheng C."/>
            <person name="Hour A."/>
            <person name="Lee P."/>
            <person name="Lin S."/>
            <person name="Lin Y."/>
            <person name="Liou J."/>
            <person name="Liu S."/>
            <person name="Hsing Y."/>
            <person name="Raghuvanshi S."/>
            <person name="Mohanty A."/>
            <person name="Bharti A.K."/>
            <person name="Gaur A."/>
            <person name="Gupta V."/>
            <person name="Kumar D."/>
            <person name="Ravi V."/>
            <person name="Vij S."/>
            <person name="Kapur A."/>
            <person name="Khurana P."/>
            <person name="Khurana P."/>
            <person name="Khurana J.P."/>
            <person name="Tyagi A.K."/>
            <person name="Gaikwad K."/>
            <person name="Singh A."/>
            <person name="Dalal V."/>
            <person name="Srivastava S."/>
            <person name="Dixit A."/>
            <person name="Pal A.K."/>
            <person name="Ghazi I.A."/>
            <person name="Yadav M."/>
            <person name="Pandit A."/>
            <person name="Bhargava A."/>
            <person name="Sureshbabu K."/>
            <person name="Batra K."/>
            <person name="Sharma T.R."/>
            <person name="Mohapatra T."/>
            <person name="Singh N.K."/>
            <person name="Messing J."/>
            <person name="Nelson A.B."/>
            <person name="Fuks G."/>
            <person name="Kavchok S."/>
            <person name="Keizer G."/>
            <person name="Linton E."/>
            <person name="Llaca V."/>
            <person name="Song R."/>
            <person name="Tanyolac B."/>
            <person name="Young S."/>
            <person name="Ho-Il K."/>
            <person name="Hahn J.H."/>
            <person name="Sangsakoo G."/>
            <person name="Vanavichit A."/>
            <person name="de Mattos Luiz.A.T."/>
            <person name="Zimmer P.D."/>
            <person name="Malone G."/>
            <person name="Dellagostin O."/>
            <person name="de Oliveira A.C."/>
            <person name="Bevan M."/>
            <person name="Bancroft I."/>
            <person name="Minx P."/>
            <person name="Cordum H."/>
            <person name="Wilson R."/>
            <person name="Cheng Z."/>
            <person name="Jin W."/>
            <person name="Jiang J."/>
            <person name="Leong S.A."/>
            <person name="Iwama H."/>
            <person name="Gojobori T."/>
            <person name="Itoh T."/>
            <person name="Niimura Y."/>
            <person name="Fujii Y."/>
            <person name="Habara T."/>
            <person name="Sakai H."/>
            <person name="Sato Y."/>
            <person name="Wilson G."/>
            <person name="Kumar K."/>
            <person name="McCouch S."/>
            <person name="Juretic N."/>
            <person name="Hoen D."/>
            <person name="Wright S."/>
            <person name="Bruskiewich R."/>
            <person name="Bureau T."/>
            <person name="Miyao A."/>
            <person name="Hirochika H."/>
            <person name="Nishikawa T."/>
            <person name="Kadowaki K."/>
            <person name="Sugiura M."/>
            <person name="Burr B."/>
            <person name="Sasaki T."/>
        </authorList>
    </citation>
    <scope>NUCLEOTIDE SEQUENCE [LARGE SCALE GENOMIC DNA]</scope>
    <source>
        <strain evidence="4">cv. Nipponbare</strain>
    </source>
</reference>
<feature type="region of interest" description="Disordered" evidence="1">
    <location>
        <begin position="1"/>
        <end position="120"/>
    </location>
</feature>
<protein>
    <submittedName>
        <fullName evidence="2">Uncharacterized protein</fullName>
    </submittedName>
</protein>
<evidence type="ECO:0000313" key="4">
    <source>
        <dbReference type="Proteomes" id="UP000000763"/>
    </source>
</evidence>
<reference evidence="2" key="1">
    <citation type="submission" date="2001-06" db="EMBL/GenBank/DDBJ databases">
        <title>Oryza sativa nipponbare(GA3) genomic DNA, chromosome 7, BAC clone:OJ1354_H07.</title>
        <authorList>
            <person name="Sasaki T."/>
            <person name="Matsumoto T."/>
            <person name="Yamamoto K."/>
        </authorList>
    </citation>
    <scope>NUCLEOTIDE SEQUENCE</scope>
</reference>
<name>Q7F235_ORYSJ</name>
<dbReference type="EMBL" id="AP003756">
    <property type="protein sequence ID" value="BAD30219.1"/>
    <property type="molecule type" value="Genomic_DNA"/>
</dbReference>
<feature type="compositionally biased region" description="Basic and acidic residues" evidence="1">
    <location>
        <begin position="27"/>
        <end position="47"/>
    </location>
</feature>
<organism evidence="2 4">
    <name type="scientific">Oryza sativa subsp. japonica</name>
    <name type="common">Rice</name>
    <dbReference type="NCBI Taxonomy" id="39947"/>
    <lineage>
        <taxon>Eukaryota</taxon>
        <taxon>Viridiplantae</taxon>
        <taxon>Streptophyta</taxon>
        <taxon>Embryophyta</taxon>
        <taxon>Tracheophyta</taxon>
        <taxon>Spermatophyta</taxon>
        <taxon>Magnoliopsida</taxon>
        <taxon>Liliopsida</taxon>
        <taxon>Poales</taxon>
        <taxon>Poaceae</taxon>
        <taxon>BOP clade</taxon>
        <taxon>Oryzoideae</taxon>
        <taxon>Oryzeae</taxon>
        <taxon>Oryzinae</taxon>
        <taxon>Oryza</taxon>
        <taxon>Oryza sativa</taxon>
    </lineage>
</organism>
<reference evidence="3" key="2">
    <citation type="submission" date="2001-06" db="EMBL/GenBank/DDBJ databases">
        <title>Oryza sativa nipponbare(GA3) genomic DNA, chromosome 7, BAC clone:OJ1370_E02.</title>
        <authorList>
            <person name="Sasaki T."/>
            <person name="Matsumoto T."/>
            <person name="Yamamoto K."/>
        </authorList>
    </citation>
    <scope>NUCLEOTIDE SEQUENCE</scope>
</reference>
<feature type="compositionally biased region" description="Pro residues" evidence="1">
    <location>
        <begin position="97"/>
        <end position="118"/>
    </location>
</feature>
<gene>
    <name evidence="2" type="primary">OJ1354_H07.123</name>
    <name evidence="3" type="synonym">OJ1370_E02.112</name>
</gene>
<reference evidence="4" key="4">
    <citation type="journal article" date="2008" name="Nucleic Acids Res.">
        <title>The rice annotation project database (RAP-DB): 2008 update.</title>
        <authorList>
            <consortium name="The rice annotation project (RAP)"/>
        </authorList>
    </citation>
    <scope>GENOME REANNOTATION</scope>
    <source>
        <strain evidence="4">cv. Nipponbare</strain>
    </source>
</reference>
<dbReference type="EMBL" id="AP003755">
    <property type="protein sequence ID" value="BAC21339.1"/>
    <property type="molecule type" value="Genomic_DNA"/>
</dbReference>
<evidence type="ECO:0000313" key="2">
    <source>
        <dbReference type="EMBL" id="BAC21339.1"/>
    </source>
</evidence>